<reference evidence="2 3" key="1">
    <citation type="submission" date="2021-11" db="EMBL/GenBank/DDBJ databases">
        <title>Aliifidinibius sp. nov., a new bacterium isolated from saline soil.</title>
        <authorList>
            <person name="Galisteo C."/>
            <person name="De La Haba R."/>
            <person name="Sanchez-Porro C."/>
            <person name="Ventosa A."/>
        </authorList>
    </citation>
    <scope>NUCLEOTIDE SEQUENCE [LARGE SCALE GENOMIC DNA]</scope>
    <source>
        <strain evidence="2 3">KACC 190600</strain>
    </source>
</reference>
<keyword evidence="1" id="KW-1133">Transmembrane helix</keyword>
<protein>
    <submittedName>
        <fullName evidence="2">Cell envelope integrity protein CreD</fullName>
    </submittedName>
</protein>
<feature type="transmembrane region" description="Helical" evidence="1">
    <location>
        <begin position="324"/>
        <end position="343"/>
    </location>
</feature>
<evidence type="ECO:0000256" key="1">
    <source>
        <dbReference type="SAM" id="Phobius"/>
    </source>
</evidence>
<dbReference type="NCBIfam" id="NF008712">
    <property type="entry name" value="PRK11715.1-1"/>
    <property type="match status" value="1"/>
</dbReference>
<keyword evidence="3" id="KW-1185">Reference proteome</keyword>
<dbReference type="InterPro" id="IPR010364">
    <property type="entry name" value="Uncharacterised_IM_CreD"/>
</dbReference>
<gene>
    <name evidence="2" type="primary">creD</name>
    <name evidence="2" type="ORF">LQ318_13395</name>
</gene>
<keyword evidence="1" id="KW-0472">Membrane</keyword>
<organism evidence="2 3">
    <name type="scientific">Fodinibius salicampi</name>
    <dbReference type="NCBI Taxonomy" id="1920655"/>
    <lineage>
        <taxon>Bacteria</taxon>
        <taxon>Pseudomonadati</taxon>
        <taxon>Balneolota</taxon>
        <taxon>Balneolia</taxon>
        <taxon>Balneolales</taxon>
        <taxon>Balneolaceae</taxon>
        <taxon>Fodinibius</taxon>
    </lineage>
</organism>
<dbReference type="RefSeq" id="WP_265790900.1">
    <property type="nucleotide sequence ID" value="NZ_BAABRS010000003.1"/>
</dbReference>
<dbReference type="PIRSF" id="PIRSF004548">
    <property type="entry name" value="CreD"/>
    <property type="match status" value="1"/>
</dbReference>
<feature type="transmembrane region" description="Helical" evidence="1">
    <location>
        <begin position="298"/>
        <end position="317"/>
    </location>
</feature>
<dbReference type="Pfam" id="PF06123">
    <property type="entry name" value="CreD"/>
    <property type="match status" value="1"/>
</dbReference>
<feature type="transmembrane region" description="Helical" evidence="1">
    <location>
        <begin position="401"/>
        <end position="421"/>
    </location>
</feature>
<name>A0ABT3Q1D7_9BACT</name>
<proteinExistence type="predicted"/>
<comment type="caution">
    <text evidence="2">The sequence shown here is derived from an EMBL/GenBank/DDBJ whole genome shotgun (WGS) entry which is preliminary data.</text>
</comment>
<evidence type="ECO:0000313" key="3">
    <source>
        <dbReference type="Proteomes" id="UP001207337"/>
    </source>
</evidence>
<accession>A0ABT3Q1D7</accession>
<dbReference type="PANTHER" id="PTHR30092:SF0">
    <property type="entry name" value="INNER MEMBRANE PROTEIN CRED"/>
    <property type="match status" value="1"/>
</dbReference>
<sequence>MMSFLNLKHSIGARLSIIAFLTLVLLIPSFLIQDLISERESRRDSVVEEVSQKWGKGQKITGPVISVPYRYYFGNDDEVEQAIRYAHFLPEDLSIEGSIVPEERYRGIYKVIVYNSSLSISGNFASIVPSSLNIPPEDFMIEEAFVSVGISDMTGIKEAIIINWDNEEYTANPGIESNDVLESGISISPELIAGKKSHFNFEINLNGSSGLLFTPVGEQTNVQLTSGWPNPSFTGNFLPADREINSSGFNAAWNVLHLNRNFPQQWVGANQRISDSAFGVDLLLSVDEYQKTMRTAKYAIMFISLTFLTFFMIELLSKRVIHPVQYLLIGLALLVFYTLLLAISEYLVFKVAYLLASAAIILLITIYSYSVLSDKLKTGIVFGVLVILYGYLYILMQLQDYALLMGSLGLFVILALVMFLTRNIDWFKIMSHQNQGAIKSKTN</sequence>
<feature type="transmembrane region" description="Helical" evidence="1">
    <location>
        <begin position="376"/>
        <end position="395"/>
    </location>
</feature>
<evidence type="ECO:0000313" key="2">
    <source>
        <dbReference type="EMBL" id="MCW9713900.1"/>
    </source>
</evidence>
<keyword evidence="1" id="KW-0812">Transmembrane</keyword>
<feature type="transmembrane region" description="Helical" evidence="1">
    <location>
        <begin position="349"/>
        <end position="369"/>
    </location>
</feature>
<dbReference type="Proteomes" id="UP001207337">
    <property type="component" value="Unassembled WGS sequence"/>
</dbReference>
<dbReference type="PANTHER" id="PTHR30092">
    <property type="entry name" value="INNER MEMBRANE PROTEIN CRED"/>
    <property type="match status" value="1"/>
</dbReference>
<dbReference type="EMBL" id="JAJNDC010000003">
    <property type="protein sequence ID" value="MCW9713900.1"/>
    <property type="molecule type" value="Genomic_DNA"/>
</dbReference>